<reference evidence="2" key="1">
    <citation type="submission" date="2021-06" db="EMBL/GenBank/DDBJ databases">
        <title>Comparative genomics, transcriptomics and evolutionary studies reveal genomic signatures of adaptation to plant cell wall in hemibiotrophic fungi.</title>
        <authorList>
            <consortium name="DOE Joint Genome Institute"/>
            <person name="Baroncelli R."/>
            <person name="Diaz J.F."/>
            <person name="Benocci T."/>
            <person name="Peng M."/>
            <person name="Battaglia E."/>
            <person name="Haridas S."/>
            <person name="Andreopoulos W."/>
            <person name="Labutti K."/>
            <person name="Pangilinan J."/>
            <person name="Floch G.L."/>
            <person name="Makela M.R."/>
            <person name="Henrissat B."/>
            <person name="Grigoriev I.V."/>
            <person name="Crouch J.A."/>
            <person name="De Vries R.P."/>
            <person name="Sukno S.A."/>
            <person name="Thon M.R."/>
        </authorList>
    </citation>
    <scope>NUCLEOTIDE SEQUENCE</scope>
    <source>
        <strain evidence="2">CBS 193.32</strain>
    </source>
</reference>
<name>A0AAJ0ERQ7_9PEZI</name>
<sequence length="230" mass="26006">MANEIQELRRDMPRRASDREKWFWLWDRFFAGHPRPESPYVLEGILEPFSLLARIAMRNATTTDFFNWTQYQMYPPYQLPGLWEGVLSQLLTLRHERAPLSRRVPRESPGDRSILVSDAHLTTMGYGLPYPVHSNAISNFDFLLQDHPVLDLDGGVGHASSSTARILGDGNPESSSANSVSVQNNWNPSAIIHTDERISRGVAPPETSRPMEMEDVFDFQDGSEKEGPPG</sequence>
<dbReference type="AlphaFoldDB" id="A0AAJ0ERQ7"/>
<evidence type="ECO:0000313" key="3">
    <source>
        <dbReference type="Proteomes" id="UP001224890"/>
    </source>
</evidence>
<evidence type="ECO:0000256" key="1">
    <source>
        <dbReference type="SAM" id="MobiDB-lite"/>
    </source>
</evidence>
<dbReference type="EMBL" id="JAHMHR010000027">
    <property type="protein sequence ID" value="KAK1674211.1"/>
    <property type="molecule type" value="Genomic_DNA"/>
</dbReference>
<protein>
    <submittedName>
        <fullName evidence="2">Uncharacterized protein</fullName>
    </submittedName>
</protein>
<evidence type="ECO:0000313" key="2">
    <source>
        <dbReference type="EMBL" id="KAK1674211.1"/>
    </source>
</evidence>
<feature type="region of interest" description="Disordered" evidence="1">
    <location>
        <begin position="200"/>
        <end position="230"/>
    </location>
</feature>
<accession>A0AAJ0ERQ7</accession>
<dbReference type="RefSeq" id="XP_060428214.1">
    <property type="nucleotide sequence ID" value="XM_060580558.1"/>
</dbReference>
<organism evidence="2 3">
    <name type="scientific">Colletotrichum godetiae</name>
    <dbReference type="NCBI Taxonomy" id="1209918"/>
    <lineage>
        <taxon>Eukaryota</taxon>
        <taxon>Fungi</taxon>
        <taxon>Dikarya</taxon>
        <taxon>Ascomycota</taxon>
        <taxon>Pezizomycotina</taxon>
        <taxon>Sordariomycetes</taxon>
        <taxon>Hypocreomycetidae</taxon>
        <taxon>Glomerellales</taxon>
        <taxon>Glomerellaceae</taxon>
        <taxon>Colletotrichum</taxon>
        <taxon>Colletotrichum acutatum species complex</taxon>
    </lineage>
</organism>
<dbReference type="Proteomes" id="UP001224890">
    <property type="component" value="Unassembled WGS sequence"/>
</dbReference>
<dbReference type="GeneID" id="85465084"/>
<keyword evidence="3" id="KW-1185">Reference proteome</keyword>
<proteinExistence type="predicted"/>
<gene>
    <name evidence="2" type="ORF">BDP55DRAFT_746694</name>
</gene>
<comment type="caution">
    <text evidence="2">The sequence shown here is derived from an EMBL/GenBank/DDBJ whole genome shotgun (WGS) entry which is preliminary data.</text>
</comment>